<dbReference type="EMBL" id="JARGDH010000004">
    <property type="protein sequence ID" value="KAL0271266.1"/>
    <property type="molecule type" value="Genomic_DNA"/>
</dbReference>
<dbReference type="GO" id="GO:0005524">
    <property type="term" value="F:ATP binding"/>
    <property type="evidence" value="ECO:0007669"/>
    <property type="project" value="InterPro"/>
</dbReference>
<feature type="region of interest" description="Disordered" evidence="1">
    <location>
        <begin position="576"/>
        <end position="595"/>
    </location>
</feature>
<dbReference type="EMBL" id="JARGDH010000004">
    <property type="protein sequence ID" value="KAL0271267.1"/>
    <property type="molecule type" value="Genomic_DNA"/>
</dbReference>
<evidence type="ECO:0000313" key="3">
    <source>
        <dbReference type="EMBL" id="KAL0271266.1"/>
    </source>
</evidence>
<evidence type="ECO:0000256" key="1">
    <source>
        <dbReference type="SAM" id="MobiDB-lite"/>
    </source>
</evidence>
<dbReference type="SUPFAM" id="SSF52540">
    <property type="entry name" value="P-loop containing nucleoside triphosphate hydrolases"/>
    <property type="match status" value="1"/>
</dbReference>
<dbReference type="InterPro" id="IPR003959">
    <property type="entry name" value="ATPase_AAA_core"/>
</dbReference>
<feature type="region of interest" description="Disordered" evidence="1">
    <location>
        <begin position="1"/>
        <end position="25"/>
    </location>
</feature>
<dbReference type="GO" id="GO:0016887">
    <property type="term" value="F:ATP hydrolysis activity"/>
    <property type="evidence" value="ECO:0007669"/>
    <property type="project" value="InterPro"/>
</dbReference>
<dbReference type="PANTHER" id="PTHR23389:SF21">
    <property type="entry name" value="ATPASE FAMILY AAA DOMAIN-CONTAINING PROTEIN 5"/>
    <property type="match status" value="1"/>
</dbReference>
<dbReference type="AlphaFoldDB" id="A0AAW2HNQ4"/>
<organism evidence="3">
    <name type="scientific">Menopon gallinae</name>
    <name type="common">poultry shaft louse</name>
    <dbReference type="NCBI Taxonomy" id="328185"/>
    <lineage>
        <taxon>Eukaryota</taxon>
        <taxon>Metazoa</taxon>
        <taxon>Ecdysozoa</taxon>
        <taxon>Arthropoda</taxon>
        <taxon>Hexapoda</taxon>
        <taxon>Insecta</taxon>
        <taxon>Pterygota</taxon>
        <taxon>Neoptera</taxon>
        <taxon>Paraneoptera</taxon>
        <taxon>Psocodea</taxon>
        <taxon>Troctomorpha</taxon>
        <taxon>Phthiraptera</taxon>
        <taxon>Amblycera</taxon>
        <taxon>Menoponidae</taxon>
        <taxon>Menopon</taxon>
    </lineage>
</organism>
<feature type="compositionally biased region" description="Basic and acidic residues" evidence="1">
    <location>
        <begin position="15"/>
        <end position="25"/>
    </location>
</feature>
<comment type="caution">
    <text evidence="3">The sequence shown here is derived from an EMBL/GenBank/DDBJ whole genome shotgun (WGS) entry which is preliminary data.</text>
</comment>
<dbReference type="Gene3D" id="3.40.50.300">
    <property type="entry name" value="P-loop containing nucleotide triphosphate hydrolases"/>
    <property type="match status" value="1"/>
</dbReference>
<feature type="domain" description="ATPase AAA-type core" evidence="2">
    <location>
        <begin position="509"/>
        <end position="622"/>
    </location>
</feature>
<dbReference type="GO" id="GO:0061860">
    <property type="term" value="F:DNA clamp unloader activity"/>
    <property type="evidence" value="ECO:0007669"/>
    <property type="project" value="TreeGrafter"/>
</dbReference>
<gene>
    <name evidence="3" type="ORF">PYX00_008410</name>
</gene>
<dbReference type="InterPro" id="IPR027417">
    <property type="entry name" value="P-loop_NTPase"/>
</dbReference>
<dbReference type="GO" id="GO:0003677">
    <property type="term" value="F:DNA binding"/>
    <property type="evidence" value="ECO:0007669"/>
    <property type="project" value="TreeGrafter"/>
</dbReference>
<name>A0AAW2HNQ4_9NEOP</name>
<evidence type="ECO:0000259" key="2">
    <source>
        <dbReference type="Pfam" id="PF00004"/>
    </source>
</evidence>
<dbReference type="GO" id="GO:0005634">
    <property type="term" value="C:nucleus"/>
    <property type="evidence" value="ECO:0007669"/>
    <property type="project" value="TreeGrafter"/>
</dbReference>
<feature type="compositionally biased region" description="Basic residues" evidence="1">
    <location>
        <begin position="577"/>
        <end position="592"/>
    </location>
</feature>
<dbReference type="PANTHER" id="PTHR23389">
    <property type="entry name" value="CHROMOSOME TRANSMISSION FIDELITY FACTOR 18"/>
    <property type="match status" value="1"/>
</dbReference>
<proteinExistence type="predicted"/>
<sequence>MKDLTVSQNKRPKKKLAEKQNSEFAKENKKKVKKIKIRLADPNIPDSYICEVFDSSLEQDDTEDDNFGSSLAKSKPKDYFDVLMSNELRRNSVVNTSLRNEDIPEETKFLREIESEDVLRERKQTKEKNKGKLLELVNKKKKVIAGESSSSDDESLFQIQSKIRIFATNSTGSKAGNSSVKAKNKENTEISGDISESEVMISVTKKKTNILNYFSKTTVPKAKVKTKKVTDIDVFDGVGKPVETVDVAAGKLCTDEDRNRTDKPKAVKLAPLFQKRLKVAVDPQVRKARLEFLQNGLPTSMRKISSNKKDAEEGLFRFLFPVISHVQQKDEDPLWESASDPIPLLSDVRYDFSGRENVFRYKITTDINHVSNTPTNVDSDALVNLNTKYRDVDMQSILKSLKQKKDDYLKKLEDLNDSFDTSREVVEVFDDADGFNSLWTDIYKPRSVEIMGNTQTVNKLSGWLKSWKEYNNEVKKLKKSENKDSDDDSDVFISSDDDSLGLRAPGNVCLLSGPVASGKTSLVYALASELDYNVLEVNASSKRTGKKLLLDLQEATKSHQVSNGFSLLAGNDNLKLPKSKKAKQKKKNRKKAEGKQSSSKISLILIEDADIFFEDHDEGFASALSTLVHSSKRPFVFLSNEPHFGYLERLKLQQPLLLRMSRPSVRNSCAVLEAIAAIEGVAVDGDNLQNLIEDNCCDLRKSTQELQFWIGSGRSLPGQRNAPLELGKLWWGFNRLLFNEVKVHHLKVNYRKRKRSSEMYDSSSDEEASKKVKLMSGDEKIGRNNHNRLDLAVHAHAAVLDSVSVCDFFKLDLGLEPTPGGECRPRDCLSLSECMEPVDWREKELSRAIAAEVVALSTKIFAERNGKDGYRLHNPPWEEIRWRTAQEEARNDLTALVPPISRICKQAVHSDYLPAIRNMCRTEKSRYAGNTKRKNRFSHYFRTLGYDLREESLEISCDMLGN</sequence>
<protein>
    <recommendedName>
        <fullName evidence="2">ATPase AAA-type core domain-containing protein</fullName>
    </recommendedName>
</protein>
<dbReference type="Pfam" id="PF00004">
    <property type="entry name" value="AAA"/>
    <property type="match status" value="1"/>
</dbReference>
<accession>A0AAW2HNQ4</accession>
<reference evidence="3" key="1">
    <citation type="journal article" date="2024" name="Gigascience">
        <title>Chromosome-level genome of the poultry shaft louse Menopon gallinae provides insight into the host-switching and adaptive evolution of parasitic lice.</title>
        <authorList>
            <person name="Xu Y."/>
            <person name="Ma L."/>
            <person name="Liu S."/>
            <person name="Liang Y."/>
            <person name="Liu Q."/>
            <person name="He Z."/>
            <person name="Tian L."/>
            <person name="Duan Y."/>
            <person name="Cai W."/>
            <person name="Li H."/>
            <person name="Song F."/>
        </authorList>
    </citation>
    <scope>NUCLEOTIDE SEQUENCE</scope>
    <source>
        <strain evidence="3">Cailab_2023a</strain>
    </source>
</reference>